<proteinExistence type="predicted"/>
<accession>A0A494VSG7</accession>
<dbReference type="KEGG" id="muh:HYN43_003020"/>
<protein>
    <submittedName>
        <fullName evidence="1">Uncharacterized protein</fullName>
    </submittedName>
</protein>
<organism evidence="1 2">
    <name type="scientific">Mucilaginibacter celer</name>
    <dbReference type="NCBI Taxonomy" id="2305508"/>
    <lineage>
        <taxon>Bacteria</taxon>
        <taxon>Pseudomonadati</taxon>
        <taxon>Bacteroidota</taxon>
        <taxon>Sphingobacteriia</taxon>
        <taxon>Sphingobacteriales</taxon>
        <taxon>Sphingobacteriaceae</taxon>
        <taxon>Mucilaginibacter</taxon>
    </lineage>
</organism>
<dbReference type="AlphaFoldDB" id="A0A494VSG7"/>
<evidence type="ECO:0000313" key="1">
    <source>
        <dbReference type="EMBL" id="AYL94328.1"/>
    </source>
</evidence>
<name>A0A494VSG7_9SPHI</name>
<evidence type="ECO:0000313" key="2">
    <source>
        <dbReference type="Proteomes" id="UP000270046"/>
    </source>
</evidence>
<sequence length="63" mass="6831">MDKSRVIAARVMSKEVRCNNGTLGAGTLFEEHRYNGGEQWKIARGAALPEKCAAVRVAIQPSS</sequence>
<gene>
    <name evidence="1" type="ORF">HYN43_003020</name>
</gene>
<dbReference type="Proteomes" id="UP000270046">
    <property type="component" value="Chromosome"/>
</dbReference>
<reference evidence="1 2" key="1">
    <citation type="submission" date="2018-10" db="EMBL/GenBank/DDBJ databases">
        <title>Genome sequencing of Mucilaginibacter sp. HYN0043.</title>
        <authorList>
            <person name="Kim M."/>
            <person name="Yi H."/>
        </authorList>
    </citation>
    <scope>NUCLEOTIDE SEQUENCE [LARGE SCALE GENOMIC DNA]</scope>
    <source>
        <strain evidence="1 2">HYN0043</strain>
    </source>
</reference>
<keyword evidence="2" id="KW-1185">Reference proteome</keyword>
<dbReference type="EMBL" id="CP032869">
    <property type="protein sequence ID" value="AYL94328.1"/>
    <property type="molecule type" value="Genomic_DNA"/>
</dbReference>